<comment type="caution">
    <text evidence="1">The sequence shown here is derived from an EMBL/GenBank/DDBJ whole genome shotgun (WGS) entry which is preliminary data.</text>
</comment>
<dbReference type="AlphaFoldDB" id="U2Y7Q1"/>
<dbReference type="EMBL" id="BASG01000083">
    <property type="protein sequence ID" value="GAD15409.1"/>
    <property type="molecule type" value="Genomic_DNA"/>
</dbReference>
<organism evidence="1 2">
    <name type="scientific">Geobacillus kaustophilus GBlys</name>
    <dbReference type="NCBI Taxonomy" id="1337888"/>
    <lineage>
        <taxon>Bacteria</taxon>
        <taxon>Bacillati</taxon>
        <taxon>Bacillota</taxon>
        <taxon>Bacilli</taxon>
        <taxon>Bacillales</taxon>
        <taxon>Anoxybacillaceae</taxon>
        <taxon>Geobacillus</taxon>
        <taxon>Geobacillus thermoleovorans group</taxon>
    </lineage>
</organism>
<evidence type="ECO:0000313" key="2">
    <source>
        <dbReference type="Proteomes" id="UP000016424"/>
    </source>
</evidence>
<gene>
    <name evidence="1" type="ORF">GBL_3626</name>
</gene>
<accession>U2Y7Q1</accession>
<proteinExistence type="predicted"/>
<sequence>MPLVYRKIGTFVNGRGAQKMPPIFGDMTKKRGITNGAGAR</sequence>
<dbReference type="Proteomes" id="UP000016424">
    <property type="component" value="Unassembled WGS sequence"/>
</dbReference>
<protein>
    <submittedName>
        <fullName evidence="1">Uncharacterized protein</fullName>
    </submittedName>
</protein>
<reference evidence="2" key="1">
    <citation type="journal article" date="2013" name="Genome">
        <title>Draft Genome Sequence of Geobacillus kaustophilus GBlys, a Lysogenic Strain with Bacteriophage phiOH2.</title>
        <authorList>
            <person name="Doi K."/>
            <person name="Mori K."/>
            <person name="Martono H."/>
            <person name="Nagayoshi Y."/>
            <person name="Fujino Y."/>
            <person name="Tashiro K."/>
            <person name="Kuhara S."/>
            <person name="Ohshima T."/>
        </authorList>
    </citation>
    <scope>NUCLEOTIDE SEQUENCE [LARGE SCALE GENOMIC DNA]</scope>
    <source>
        <strain evidence="2">GBlys</strain>
    </source>
</reference>
<evidence type="ECO:0000313" key="1">
    <source>
        <dbReference type="EMBL" id="GAD15409.1"/>
    </source>
</evidence>
<name>U2Y7Q1_GEOKU</name>